<evidence type="ECO:0000313" key="3">
    <source>
        <dbReference type="Proteomes" id="UP000010433"/>
    </source>
</evidence>
<gene>
    <name evidence="2" type="ORF">HMPREF9151_01062</name>
</gene>
<dbReference type="PATRIC" id="fig|1127699.3.peg.979"/>
<dbReference type="RefSeq" id="WP_009162276.1">
    <property type="nucleotide sequence ID" value="NZ_KB290987.1"/>
</dbReference>
<dbReference type="EMBL" id="AMEP01000072">
    <property type="protein sequence ID" value="EKY01245.1"/>
    <property type="molecule type" value="Genomic_DNA"/>
</dbReference>
<organism evidence="2 3">
    <name type="scientific">Hoylesella saccharolytica F0055</name>
    <dbReference type="NCBI Taxonomy" id="1127699"/>
    <lineage>
        <taxon>Bacteria</taxon>
        <taxon>Pseudomonadati</taxon>
        <taxon>Bacteroidota</taxon>
        <taxon>Bacteroidia</taxon>
        <taxon>Bacteroidales</taxon>
        <taxon>Prevotellaceae</taxon>
        <taxon>Hoylesella</taxon>
    </lineage>
</organism>
<keyword evidence="1" id="KW-0732">Signal</keyword>
<sequence>MKTKNFLASCAKATFALAAVVMMSAMLTSCSKDNDDNNGELPDAKPNTVVIDGKERPVLSAQYEDRRDNDYGFFLYLDAAHKEYVYFSINSKVHLTGKPIDLTKKEPKHDGYYWWISYAIDSQQKFVGVGAPLDTERLLFNTGTVTFSGKPEGTISIKVANGRIMGKEDKKEHTLTVRYVGTAEKK</sequence>
<dbReference type="AlphaFoldDB" id="L1ND79"/>
<comment type="caution">
    <text evidence="2">The sequence shown here is derived from an EMBL/GenBank/DDBJ whole genome shotgun (WGS) entry which is preliminary data.</text>
</comment>
<proteinExistence type="predicted"/>
<keyword evidence="3" id="KW-1185">Reference proteome</keyword>
<accession>L1ND79</accession>
<evidence type="ECO:0000256" key="1">
    <source>
        <dbReference type="SAM" id="SignalP"/>
    </source>
</evidence>
<dbReference type="PROSITE" id="PS51257">
    <property type="entry name" value="PROKAR_LIPOPROTEIN"/>
    <property type="match status" value="1"/>
</dbReference>
<dbReference type="OrthoDB" id="1072684at2"/>
<protein>
    <recommendedName>
        <fullName evidence="4">Lipocalin-like domain-containing protein</fullName>
    </recommendedName>
</protein>
<evidence type="ECO:0008006" key="4">
    <source>
        <dbReference type="Google" id="ProtNLM"/>
    </source>
</evidence>
<dbReference type="Proteomes" id="UP000010433">
    <property type="component" value="Unassembled WGS sequence"/>
</dbReference>
<feature type="chain" id="PRO_5003954489" description="Lipocalin-like domain-containing protein" evidence="1">
    <location>
        <begin position="19"/>
        <end position="186"/>
    </location>
</feature>
<dbReference type="STRING" id="1127699.HMPREF9151_01062"/>
<dbReference type="HOGENOM" id="CLU_120947_0_0_10"/>
<evidence type="ECO:0000313" key="2">
    <source>
        <dbReference type="EMBL" id="EKY01245.1"/>
    </source>
</evidence>
<name>L1ND79_9BACT</name>
<reference evidence="2 3" key="1">
    <citation type="submission" date="2012-05" db="EMBL/GenBank/DDBJ databases">
        <authorList>
            <person name="Weinstock G."/>
            <person name="Sodergren E."/>
            <person name="Lobos E.A."/>
            <person name="Fulton L."/>
            <person name="Fulton R."/>
            <person name="Courtney L."/>
            <person name="Fronick C."/>
            <person name="O'Laughlin M."/>
            <person name="Godfrey J."/>
            <person name="Wilson R.M."/>
            <person name="Miner T."/>
            <person name="Farmer C."/>
            <person name="Delehaunty K."/>
            <person name="Cordes M."/>
            <person name="Minx P."/>
            <person name="Tomlinson C."/>
            <person name="Chen J."/>
            <person name="Wollam A."/>
            <person name="Pepin K.H."/>
            <person name="Bhonagiri V."/>
            <person name="Zhang X."/>
            <person name="Suruliraj S."/>
            <person name="Warren W."/>
            <person name="Mitreva M."/>
            <person name="Mardis E.R."/>
            <person name="Wilson R.K."/>
        </authorList>
    </citation>
    <scope>NUCLEOTIDE SEQUENCE [LARGE SCALE GENOMIC DNA]</scope>
    <source>
        <strain evidence="2 3">F0055</strain>
    </source>
</reference>
<feature type="signal peptide" evidence="1">
    <location>
        <begin position="1"/>
        <end position="18"/>
    </location>
</feature>